<dbReference type="SMART" id="SM00729">
    <property type="entry name" value="Elp3"/>
    <property type="match status" value="1"/>
</dbReference>
<gene>
    <name evidence="8" type="primary">pqqE</name>
    <name evidence="9" type="ORF">LBAABJFF_00003</name>
    <name evidence="8" type="ORF">POMOPPKL_00017</name>
</gene>
<dbReference type="GO" id="GO:0006783">
    <property type="term" value="P:heme biosynthetic process"/>
    <property type="evidence" value="ECO:0007669"/>
    <property type="project" value="TreeGrafter"/>
</dbReference>
<keyword evidence="2" id="KW-0004">4Fe-4S</keyword>
<dbReference type="SFLD" id="SFLDG01067">
    <property type="entry name" value="SPASM/twitch_domain_containing"/>
    <property type="match status" value="2"/>
</dbReference>
<dbReference type="EMBL" id="MT631645">
    <property type="protein sequence ID" value="QNO56120.1"/>
    <property type="molecule type" value="Genomic_DNA"/>
</dbReference>
<keyword evidence="3" id="KW-0949">S-adenosyl-L-methionine</keyword>
<dbReference type="Gene3D" id="3.20.20.70">
    <property type="entry name" value="Aldolase class I"/>
    <property type="match status" value="1"/>
</dbReference>
<dbReference type="Pfam" id="PF13186">
    <property type="entry name" value="SPASM"/>
    <property type="match status" value="1"/>
</dbReference>
<dbReference type="InterPro" id="IPR058240">
    <property type="entry name" value="rSAM_sf"/>
</dbReference>
<dbReference type="EC" id="1.21.98.4" evidence="8"/>
<name>A0A7G9Z786_9EURY</name>
<dbReference type="InterPro" id="IPR013785">
    <property type="entry name" value="Aldolase_TIM"/>
</dbReference>
<evidence type="ECO:0000313" key="8">
    <source>
        <dbReference type="EMBL" id="QNO56120.1"/>
    </source>
</evidence>
<keyword evidence="8" id="KW-0560">Oxidoreductase</keyword>
<dbReference type="InterPro" id="IPR034391">
    <property type="entry name" value="AdoMet-like_SPASM_containing"/>
</dbReference>
<dbReference type="InterPro" id="IPR007197">
    <property type="entry name" value="rSAM"/>
</dbReference>
<dbReference type="CDD" id="cd01335">
    <property type="entry name" value="Radical_SAM"/>
    <property type="match status" value="1"/>
</dbReference>
<evidence type="ECO:0000256" key="1">
    <source>
        <dbReference type="ARBA" id="ARBA00001966"/>
    </source>
</evidence>
<dbReference type="InterPro" id="IPR023885">
    <property type="entry name" value="4Fe4S-binding_SPASM_dom"/>
</dbReference>
<dbReference type="FunFam" id="3.20.20.70:FF:000188">
    <property type="entry name" value="Mycofactocin radical SAM maturase MftC"/>
    <property type="match status" value="1"/>
</dbReference>
<dbReference type="GO" id="GO:0016491">
    <property type="term" value="F:oxidoreductase activity"/>
    <property type="evidence" value="ECO:0007669"/>
    <property type="project" value="UniProtKB-KW"/>
</dbReference>
<dbReference type="PANTHER" id="PTHR11228">
    <property type="entry name" value="RADICAL SAM DOMAIN PROTEIN"/>
    <property type="match status" value="1"/>
</dbReference>
<protein>
    <submittedName>
        <fullName evidence="8">PqqA peptide cyclase</fullName>
        <ecNumber evidence="8">1.21.98.4</ecNumber>
    </submittedName>
</protein>
<dbReference type="EMBL" id="MT631647">
    <property type="protein sequence ID" value="QNO56143.1"/>
    <property type="molecule type" value="Genomic_DNA"/>
</dbReference>
<reference evidence="8" key="1">
    <citation type="submission" date="2020-06" db="EMBL/GenBank/DDBJ databases">
        <title>Unique genomic features of the anaerobic methanotrophic archaea.</title>
        <authorList>
            <person name="Chadwick G.L."/>
            <person name="Skennerton C.T."/>
            <person name="Laso-Perez R."/>
            <person name="Leu A.O."/>
            <person name="Speth D.R."/>
            <person name="Yu H."/>
            <person name="Morgan-Lang C."/>
            <person name="Hatzenpichler R."/>
            <person name="Goudeau D."/>
            <person name="Malmstrom R."/>
            <person name="Brazelton W.J."/>
            <person name="Woyke T."/>
            <person name="Hallam S.J."/>
            <person name="Tyson G.W."/>
            <person name="Wegener G."/>
            <person name="Boetius A."/>
            <person name="Orphan V."/>
        </authorList>
    </citation>
    <scope>NUCLEOTIDE SEQUENCE</scope>
</reference>
<dbReference type="PANTHER" id="PTHR11228:SF7">
    <property type="entry name" value="PQQA PEPTIDE CYCLASE"/>
    <property type="match status" value="1"/>
</dbReference>
<dbReference type="Pfam" id="PF04055">
    <property type="entry name" value="Radical_SAM"/>
    <property type="match status" value="1"/>
</dbReference>
<dbReference type="SFLD" id="SFLDG01387">
    <property type="entry name" value="BtrN-like_SPASM_domain_contain"/>
    <property type="match status" value="1"/>
</dbReference>
<evidence type="ECO:0000256" key="3">
    <source>
        <dbReference type="ARBA" id="ARBA00022691"/>
    </source>
</evidence>
<keyword evidence="4" id="KW-0479">Metal-binding</keyword>
<evidence type="ECO:0000313" key="9">
    <source>
        <dbReference type="EMBL" id="QNO56143.1"/>
    </source>
</evidence>
<dbReference type="SFLD" id="SFLDG01386">
    <property type="entry name" value="main_SPASM_domain-containing"/>
    <property type="match status" value="1"/>
</dbReference>
<dbReference type="PROSITE" id="PS51918">
    <property type="entry name" value="RADICAL_SAM"/>
    <property type="match status" value="1"/>
</dbReference>
<dbReference type="GO" id="GO:0046872">
    <property type="term" value="F:metal ion binding"/>
    <property type="evidence" value="ECO:0007669"/>
    <property type="project" value="UniProtKB-KW"/>
</dbReference>
<sequence length="394" mass="43919">MIRITQLVHGKGTVSEALKHREKPPDQVPSELLAFAETRRPIIFWNITNKCNLACTHCYINAGPDVDISNELSLAEAKAFIDDLAEMRAPLILFTGGEPLMRTDFWELAGYATEKGLKSAISTNGTLITKNVAARLKAVGIEYVGISLDGAKEETHDAMRNQPGCFKKVVQALKNCAEIDVKAGIRITITKDNYEELESLLDLSLELNVPRFCLYWLVPSGRGKEIYDIQLEPEETARVFDLLYQRACDLGPDKMEILTVDAPQDGILLLNKLKADNNPEYENALKLLQYTGDSCSAGDRVANVDPTGNVYPCQFAQLEEFKIGNIRERKFSELWNDPENPVLAAFREKTKLLKGKCGSCQYKELCGGGCRIRAYAQHGDIWAEDPLCPLELDS</sequence>
<proteinExistence type="predicted"/>
<dbReference type="PIRSF" id="PIRSF037420">
    <property type="entry name" value="PQQ_syn_pqqE"/>
    <property type="match status" value="1"/>
</dbReference>
<comment type="cofactor">
    <cofactor evidence="1">
        <name>[4Fe-4S] cluster</name>
        <dbReference type="ChEBI" id="CHEBI:49883"/>
    </cofactor>
</comment>
<dbReference type="AlphaFoldDB" id="A0A7G9Z786"/>
<dbReference type="InterPro" id="IPR006638">
    <property type="entry name" value="Elp3/MiaA/NifB-like_rSAM"/>
</dbReference>
<dbReference type="GO" id="GO:0051539">
    <property type="term" value="F:4 iron, 4 sulfur cluster binding"/>
    <property type="evidence" value="ECO:0007669"/>
    <property type="project" value="UniProtKB-KW"/>
</dbReference>
<accession>A0A7G9Z786</accession>
<dbReference type="SUPFAM" id="SSF102114">
    <property type="entry name" value="Radical SAM enzymes"/>
    <property type="match status" value="1"/>
</dbReference>
<keyword evidence="5" id="KW-0408">Iron</keyword>
<evidence type="ECO:0000256" key="2">
    <source>
        <dbReference type="ARBA" id="ARBA00022485"/>
    </source>
</evidence>
<evidence type="ECO:0000256" key="5">
    <source>
        <dbReference type="ARBA" id="ARBA00023004"/>
    </source>
</evidence>
<dbReference type="CDD" id="cd21123">
    <property type="entry name" value="SPASM_MftC-like"/>
    <property type="match status" value="1"/>
</dbReference>
<evidence type="ECO:0000256" key="4">
    <source>
        <dbReference type="ARBA" id="ARBA00022723"/>
    </source>
</evidence>
<feature type="domain" description="Radical SAM core" evidence="7">
    <location>
        <begin position="37"/>
        <end position="253"/>
    </location>
</feature>
<evidence type="ECO:0000256" key="6">
    <source>
        <dbReference type="ARBA" id="ARBA00023014"/>
    </source>
</evidence>
<dbReference type="InterPro" id="IPR050377">
    <property type="entry name" value="Radical_SAM_PqqE_MftC-like"/>
</dbReference>
<dbReference type="SFLD" id="SFLDS00029">
    <property type="entry name" value="Radical_SAM"/>
    <property type="match status" value="2"/>
</dbReference>
<dbReference type="InterPro" id="IPR017200">
    <property type="entry name" value="PqqE-like"/>
</dbReference>
<organism evidence="8">
    <name type="scientific">Candidatus Methanophaga sp. ANME-1 ERB7</name>
    <dbReference type="NCBI Taxonomy" id="2759913"/>
    <lineage>
        <taxon>Archaea</taxon>
        <taxon>Methanobacteriati</taxon>
        <taxon>Methanobacteriota</taxon>
        <taxon>Stenosarchaea group</taxon>
        <taxon>Methanomicrobia</taxon>
        <taxon>Candidatus Methanophagales</taxon>
        <taxon>Candidatus Methanophagaceae</taxon>
        <taxon>Candidatus Methanophaga</taxon>
    </lineage>
</organism>
<dbReference type="NCBIfam" id="TIGR04085">
    <property type="entry name" value="rSAM_more_4Fe4S"/>
    <property type="match status" value="1"/>
</dbReference>
<keyword evidence="6" id="KW-0411">Iron-sulfur</keyword>
<evidence type="ECO:0000259" key="7">
    <source>
        <dbReference type="PROSITE" id="PS51918"/>
    </source>
</evidence>